<evidence type="ECO:0000256" key="1">
    <source>
        <dbReference type="ARBA" id="ARBA00023121"/>
    </source>
</evidence>
<evidence type="ECO:0000313" key="3">
    <source>
        <dbReference type="Proteomes" id="UP000612585"/>
    </source>
</evidence>
<dbReference type="InterPro" id="IPR003797">
    <property type="entry name" value="DegV"/>
</dbReference>
<comment type="caution">
    <text evidence="2">The sequence shown here is derived from an EMBL/GenBank/DDBJ whole genome shotgun (WGS) entry which is preliminary data.</text>
</comment>
<evidence type="ECO:0000313" key="2">
    <source>
        <dbReference type="EMBL" id="GIJ57682.1"/>
    </source>
</evidence>
<proteinExistence type="predicted"/>
<dbReference type="EMBL" id="BOPG01000033">
    <property type="protein sequence ID" value="GIJ57682.1"/>
    <property type="molecule type" value="Genomic_DNA"/>
</dbReference>
<name>A0A8J3Z791_9ACTN</name>
<reference evidence="2" key="1">
    <citation type="submission" date="2021-01" db="EMBL/GenBank/DDBJ databases">
        <title>Whole genome shotgun sequence of Virgisporangium aurantiacum NBRC 16421.</title>
        <authorList>
            <person name="Komaki H."/>
            <person name="Tamura T."/>
        </authorList>
    </citation>
    <scope>NUCLEOTIDE SEQUENCE</scope>
    <source>
        <strain evidence="2">NBRC 16421</strain>
    </source>
</reference>
<dbReference type="InterPro" id="IPR043168">
    <property type="entry name" value="DegV_C"/>
</dbReference>
<organism evidence="2 3">
    <name type="scientific">Virgisporangium aurantiacum</name>
    <dbReference type="NCBI Taxonomy" id="175570"/>
    <lineage>
        <taxon>Bacteria</taxon>
        <taxon>Bacillati</taxon>
        <taxon>Actinomycetota</taxon>
        <taxon>Actinomycetes</taxon>
        <taxon>Micromonosporales</taxon>
        <taxon>Micromonosporaceae</taxon>
        <taxon>Virgisporangium</taxon>
    </lineage>
</organism>
<dbReference type="Gene3D" id="3.30.1180.10">
    <property type="match status" value="1"/>
</dbReference>
<dbReference type="PANTHER" id="PTHR33434:SF2">
    <property type="entry name" value="FATTY ACID-BINDING PROTEIN TM_1468"/>
    <property type="match status" value="1"/>
</dbReference>
<gene>
    <name evidence="2" type="ORF">Vau01_051980</name>
</gene>
<dbReference type="SUPFAM" id="SSF82549">
    <property type="entry name" value="DAK1/DegV-like"/>
    <property type="match status" value="1"/>
</dbReference>
<keyword evidence="1" id="KW-0446">Lipid-binding</keyword>
<dbReference type="GO" id="GO:0008289">
    <property type="term" value="F:lipid binding"/>
    <property type="evidence" value="ECO:0007669"/>
    <property type="project" value="UniProtKB-KW"/>
</dbReference>
<dbReference type="AlphaFoldDB" id="A0A8J3Z791"/>
<accession>A0A8J3Z791</accession>
<keyword evidence="3" id="KW-1185">Reference proteome</keyword>
<evidence type="ECO:0008006" key="4">
    <source>
        <dbReference type="Google" id="ProtNLM"/>
    </source>
</evidence>
<dbReference type="PANTHER" id="PTHR33434">
    <property type="entry name" value="DEGV DOMAIN-CONTAINING PROTEIN DR_1986-RELATED"/>
    <property type="match status" value="1"/>
</dbReference>
<dbReference type="Proteomes" id="UP000612585">
    <property type="component" value="Unassembled WGS sequence"/>
</dbReference>
<dbReference type="InterPro" id="IPR050270">
    <property type="entry name" value="DegV_domain_contain"/>
</dbReference>
<dbReference type="Pfam" id="PF02645">
    <property type="entry name" value="DegV"/>
    <property type="match status" value="1"/>
</dbReference>
<dbReference type="Gene3D" id="3.40.50.10170">
    <property type="match status" value="1"/>
</dbReference>
<dbReference type="PROSITE" id="PS51482">
    <property type="entry name" value="DEGV"/>
    <property type="match status" value="1"/>
</dbReference>
<sequence length="278" mass="27652">MSVAVVTDSTAALPAPLLAGLTVVPLTVVIDGVGAQEGVGVAPGAVAEALAAGKSVSTSRPTPAAFAEEYERLLGAGHEAVLSVHLSAKLSGTWESAALAAKDFAGRVEVIDSGGAGMGLGFPAVAAAGAASAGADLADVRAAAMSAIERTTTLFYVDTLEFMRRGGRIGAASAAVGTALAVKPILGMRDGAVVPLEKVRTSSRAIARVVERAFEAVGSHAVDVVVQHAAAPERADALASALSARLAVRDRYVGEIGAVLAAHSGPGLVCAVLYRVAP</sequence>
<dbReference type="RefSeq" id="WP_203997241.1">
    <property type="nucleotide sequence ID" value="NZ_BOPG01000033.1"/>
</dbReference>
<protein>
    <recommendedName>
        <fullName evidence="4">EDD domain protein, DegV family</fullName>
    </recommendedName>
</protein>
<dbReference type="NCBIfam" id="TIGR00762">
    <property type="entry name" value="DegV"/>
    <property type="match status" value="1"/>
</dbReference>